<dbReference type="PANTHER" id="PTHR11039">
    <property type="entry name" value="NEBULIN"/>
    <property type="match status" value="1"/>
</dbReference>
<dbReference type="SMART" id="SM00227">
    <property type="entry name" value="NEBU"/>
    <property type="match status" value="4"/>
</dbReference>
<gene>
    <name evidence="4" type="ORF">A6R68_21643</name>
</gene>
<feature type="region of interest" description="Disordered" evidence="3">
    <location>
        <begin position="1"/>
        <end position="43"/>
    </location>
</feature>
<feature type="region of interest" description="Disordered" evidence="3">
    <location>
        <begin position="342"/>
        <end position="390"/>
    </location>
</feature>
<comment type="caution">
    <text evidence="4">The sequence shown here is derived from an EMBL/GenBank/DDBJ whole genome shotgun (WGS) entry which is preliminary data.</text>
</comment>
<organism evidence="4 5">
    <name type="scientific">Neotoma lepida</name>
    <name type="common">Desert woodrat</name>
    <dbReference type="NCBI Taxonomy" id="56216"/>
    <lineage>
        <taxon>Eukaryota</taxon>
        <taxon>Metazoa</taxon>
        <taxon>Chordata</taxon>
        <taxon>Craniata</taxon>
        <taxon>Vertebrata</taxon>
        <taxon>Euteleostomi</taxon>
        <taxon>Mammalia</taxon>
        <taxon>Eutheria</taxon>
        <taxon>Euarchontoglires</taxon>
        <taxon>Glires</taxon>
        <taxon>Rodentia</taxon>
        <taxon>Myomorpha</taxon>
        <taxon>Muroidea</taxon>
        <taxon>Cricetidae</taxon>
        <taxon>Neotominae</taxon>
        <taxon>Neotoma</taxon>
    </lineage>
</organism>
<proteinExistence type="predicted"/>
<name>A0A1A6HR08_NEOLE</name>
<dbReference type="PRINTS" id="PR00510">
    <property type="entry name" value="NEBULIN"/>
</dbReference>
<feature type="compositionally biased region" description="Polar residues" evidence="3">
    <location>
        <begin position="342"/>
        <end position="357"/>
    </location>
</feature>
<dbReference type="GO" id="GO:0030018">
    <property type="term" value="C:Z disc"/>
    <property type="evidence" value="ECO:0007669"/>
    <property type="project" value="InterPro"/>
</dbReference>
<dbReference type="InterPro" id="IPR055297">
    <property type="entry name" value="NEBU/NEBL"/>
</dbReference>
<evidence type="ECO:0000256" key="3">
    <source>
        <dbReference type="SAM" id="MobiDB-lite"/>
    </source>
</evidence>
<dbReference type="EMBL" id="LZPO01017450">
    <property type="protein sequence ID" value="OBS80157.1"/>
    <property type="molecule type" value="Genomic_DNA"/>
</dbReference>
<evidence type="ECO:0000256" key="2">
    <source>
        <dbReference type="ARBA" id="ARBA00023203"/>
    </source>
</evidence>
<evidence type="ECO:0000313" key="5">
    <source>
        <dbReference type="Proteomes" id="UP000092124"/>
    </source>
</evidence>
<dbReference type="PANTHER" id="PTHR11039:SF64">
    <property type="entry name" value="NEBULIN-RELATED-ANCHORING PROTEIN-LIKE"/>
    <property type="match status" value="1"/>
</dbReference>
<dbReference type="Proteomes" id="UP000092124">
    <property type="component" value="Unassembled WGS sequence"/>
</dbReference>
<dbReference type="GO" id="GO:0071691">
    <property type="term" value="P:cardiac muscle thin filament assembly"/>
    <property type="evidence" value="ECO:0007669"/>
    <property type="project" value="TreeGrafter"/>
</dbReference>
<dbReference type="PROSITE" id="PS51216">
    <property type="entry name" value="NEBULIN"/>
    <property type="match status" value="3"/>
</dbReference>
<feature type="region of interest" description="Disordered" evidence="3">
    <location>
        <begin position="277"/>
        <end position="298"/>
    </location>
</feature>
<evidence type="ECO:0000313" key="4">
    <source>
        <dbReference type="EMBL" id="OBS80157.1"/>
    </source>
</evidence>
<accession>A0A1A6HR08</accession>
<reference evidence="4 5" key="1">
    <citation type="submission" date="2016-06" db="EMBL/GenBank/DDBJ databases">
        <title>The Draft Genome Sequence and Annotation of the Desert Woodrat Neotoma lepida.</title>
        <authorList>
            <person name="Campbell M."/>
            <person name="Oakeson K.F."/>
            <person name="Yandell M."/>
            <person name="Halpert J.R."/>
            <person name="Dearing D."/>
        </authorList>
    </citation>
    <scope>NUCLEOTIDE SEQUENCE [LARGE SCALE GENOMIC DNA]</scope>
    <source>
        <strain evidence="4">417</strain>
        <tissue evidence="4">Liver</tissue>
    </source>
</reference>
<keyword evidence="5" id="KW-1185">Reference proteome</keyword>
<dbReference type="Pfam" id="PF00880">
    <property type="entry name" value="Nebulin"/>
    <property type="match status" value="3"/>
</dbReference>
<dbReference type="InterPro" id="IPR000900">
    <property type="entry name" value="Nebulin_repeat"/>
</dbReference>
<dbReference type="GO" id="GO:0051015">
    <property type="term" value="F:actin filament binding"/>
    <property type="evidence" value="ECO:0007669"/>
    <property type="project" value="InterPro"/>
</dbReference>
<dbReference type="AlphaFoldDB" id="A0A1A6HR08"/>
<dbReference type="InterPro" id="IPR013998">
    <property type="entry name" value="Nebulin-like"/>
</dbReference>
<protein>
    <recommendedName>
        <fullName evidence="6">Nebulin-related-anchoring protein</fullName>
    </recommendedName>
</protein>
<evidence type="ECO:0008006" key="6">
    <source>
        <dbReference type="Google" id="ProtNLM"/>
    </source>
</evidence>
<keyword evidence="2" id="KW-0009">Actin-binding</keyword>
<keyword evidence="1" id="KW-0677">Repeat</keyword>
<evidence type="ECO:0000256" key="1">
    <source>
        <dbReference type="ARBA" id="ARBA00022737"/>
    </source>
</evidence>
<feature type="compositionally biased region" description="Polar residues" evidence="3">
    <location>
        <begin position="381"/>
        <end position="390"/>
    </location>
</feature>
<dbReference type="OrthoDB" id="9295290at2759"/>
<dbReference type="STRING" id="56216.A0A1A6HR08"/>
<sequence length="390" mass="42985">MCEDEDKTVIKRRGAQGSESKRLWNRKQGSSKAETSAAEKTREEASISEQCKVYRNSWEQNRAGGYDFRLDAIPFQTAKVSRDIASDFRYKEAFLRNRGLQIGYRSINDDPRMRHFLRVGRLQSDNEYKKDFAKGCSQFHSLTDQPGFLQAKRSQQLASDVHYRQPLPQHTSDSEQLGLKHAQKAHQLQSDVKYRSDLSLTRGVGWTPPGSYKVEMARRAAELANRRGLGLRGAYVAPVEMGHADYQSRGVNPDASEILHINRKKTPLMKPLLSGAKEEGLQGSEDSTSEASLPVDGAFDPVQELGDLSVDTWLLPAFLAPAHNAIDEDSCGPWAHALSAQPVTAPTSGSQSLTMMNPTGLVQEKPEIEAHSPGAMAHSRGPSSSLGPGA</sequence>